<comment type="caution">
    <text evidence="1">The sequence shown here is derived from an EMBL/GenBank/DDBJ whole genome shotgun (WGS) entry which is preliminary data.</text>
</comment>
<accession>A0A437S697</accession>
<dbReference type="InterPro" id="IPR036866">
    <property type="entry name" value="RibonucZ/Hydroxyglut_hydro"/>
</dbReference>
<reference evidence="1 2" key="1">
    <citation type="submission" date="2018-11" db="EMBL/GenBank/DDBJ databases">
        <title>Genome sequencing and assembly of Anaerosphaera sp. nov., GS7-6-2.</title>
        <authorList>
            <person name="Rettenmaier R."/>
            <person name="Liebl W."/>
            <person name="Zverlov V."/>
        </authorList>
    </citation>
    <scope>NUCLEOTIDE SEQUENCE [LARGE SCALE GENOMIC DNA]</scope>
    <source>
        <strain evidence="1 2">GS7-6-2</strain>
    </source>
</reference>
<name>A0A437S697_9FIRM</name>
<evidence type="ECO:0008006" key="3">
    <source>
        <dbReference type="Google" id="ProtNLM"/>
    </source>
</evidence>
<proteinExistence type="predicted"/>
<evidence type="ECO:0000313" key="2">
    <source>
        <dbReference type="Proteomes" id="UP000288812"/>
    </source>
</evidence>
<sequence length="76" mass="9003">MKSYMSKGGNHNQKNNPVNSMEYMYGHSVKSIFIFILSHPDMNHMDGIEDLFNEFKIVNFWDTENKKVIDDNSEYH</sequence>
<dbReference type="AlphaFoldDB" id="A0A437S697"/>
<evidence type="ECO:0000313" key="1">
    <source>
        <dbReference type="EMBL" id="RVU54436.1"/>
    </source>
</evidence>
<gene>
    <name evidence="1" type="ORF">EF514_07525</name>
</gene>
<dbReference type="EMBL" id="RLIH01000010">
    <property type="protein sequence ID" value="RVU54436.1"/>
    <property type="molecule type" value="Genomic_DNA"/>
</dbReference>
<dbReference type="Proteomes" id="UP000288812">
    <property type="component" value="Unassembled WGS sequence"/>
</dbReference>
<dbReference type="Gene3D" id="3.60.15.10">
    <property type="entry name" value="Ribonuclease Z/Hydroxyacylglutathione hydrolase-like"/>
    <property type="match status" value="1"/>
</dbReference>
<organism evidence="1 2">
    <name type="scientific">Anaerosphaera multitolerans</name>
    <dbReference type="NCBI Taxonomy" id="2487351"/>
    <lineage>
        <taxon>Bacteria</taxon>
        <taxon>Bacillati</taxon>
        <taxon>Bacillota</taxon>
        <taxon>Tissierellia</taxon>
        <taxon>Tissierellales</taxon>
        <taxon>Peptoniphilaceae</taxon>
        <taxon>Anaerosphaera</taxon>
    </lineage>
</organism>
<protein>
    <recommendedName>
        <fullName evidence="3">MBL fold metallo-hydrolase</fullName>
    </recommendedName>
</protein>
<keyword evidence="2" id="KW-1185">Reference proteome</keyword>